<comment type="caution">
    <text evidence="1">The sequence shown here is derived from an EMBL/GenBank/DDBJ whole genome shotgun (WGS) entry which is preliminary data.</text>
</comment>
<dbReference type="Proteomes" id="UP000798662">
    <property type="component" value="Chromosome 1"/>
</dbReference>
<reference evidence="1" key="1">
    <citation type="submission" date="2019-11" db="EMBL/GenBank/DDBJ databases">
        <title>Nori genome reveals adaptations in red seaweeds to the harsh intertidal environment.</title>
        <authorList>
            <person name="Wang D."/>
            <person name="Mao Y."/>
        </authorList>
    </citation>
    <scope>NUCLEOTIDE SEQUENCE</scope>
    <source>
        <tissue evidence="1">Gametophyte</tissue>
    </source>
</reference>
<keyword evidence="2" id="KW-1185">Reference proteome</keyword>
<name>A0ACC3BPL0_PYRYE</name>
<dbReference type="EMBL" id="CM020618">
    <property type="protein sequence ID" value="KAK1859853.1"/>
    <property type="molecule type" value="Genomic_DNA"/>
</dbReference>
<organism evidence="1 2">
    <name type="scientific">Pyropia yezoensis</name>
    <name type="common">Susabi-nori</name>
    <name type="synonym">Porphyra yezoensis</name>
    <dbReference type="NCBI Taxonomy" id="2788"/>
    <lineage>
        <taxon>Eukaryota</taxon>
        <taxon>Rhodophyta</taxon>
        <taxon>Bangiophyceae</taxon>
        <taxon>Bangiales</taxon>
        <taxon>Bangiaceae</taxon>
        <taxon>Pyropia</taxon>
    </lineage>
</organism>
<protein>
    <submittedName>
        <fullName evidence="1">Uncharacterized protein</fullName>
    </submittedName>
</protein>
<sequence>MAVITPSLGTGGVAPYAPPSITARSCGGNPGPSYPPPPPPPPSGPPSGPGDGSWTILTSEAAPAACRPRGMGGETSRPPPDYAPAPLPPPESTPDTWGTQPPLQPQPSLPMPHYGAPPPSNWQPRAPLSPPSWGAAPAGGYPRALPLPPPPCGVGAPVYGGVPPQSHPHPSAAPWALPAQWPPVAVTHGGGCGSLYGVAPGYPPHQLPLPPAVGGGGGGWSMSPYASPPPSQARWTTHGYGY</sequence>
<gene>
    <name evidence="1" type="ORF">I4F81_002446</name>
</gene>
<accession>A0ACC3BPL0</accession>
<proteinExistence type="predicted"/>
<evidence type="ECO:0000313" key="1">
    <source>
        <dbReference type="EMBL" id="KAK1859853.1"/>
    </source>
</evidence>
<evidence type="ECO:0000313" key="2">
    <source>
        <dbReference type="Proteomes" id="UP000798662"/>
    </source>
</evidence>